<dbReference type="FunFam" id="2.60.260.20:FF:000005">
    <property type="entry name" value="Chaperone protein dnaJ 1, mitochondrial"/>
    <property type="match status" value="1"/>
</dbReference>
<dbReference type="Pfam" id="PF01556">
    <property type="entry name" value="DnaJ_C"/>
    <property type="match status" value="1"/>
</dbReference>
<feature type="zinc finger region" description="CR-type" evidence="6">
    <location>
        <begin position="217"/>
        <end position="298"/>
    </location>
</feature>
<dbReference type="SMART" id="SM00271">
    <property type="entry name" value="DnaJ"/>
    <property type="match status" value="1"/>
</dbReference>
<dbReference type="KEGG" id="dhe:111592825"/>
<evidence type="ECO:0000256" key="4">
    <source>
        <dbReference type="ARBA" id="ARBA00022833"/>
    </source>
</evidence>
<dbReference type="InterPro" id="IPR036869">
    <property type="entry name" value="J_dom_sf"/>
</dbReference>
<dbReference type="InterPro" id="IPR008971">
    <property type="entry name" value="HSP40/DnaJ_pept-bd"/>
</dbReference>
<dbReference type="CDD" id="cd06257">
    <property type="entry name" value="DnaJ"/>
    <property type="match status" value="1"/>
</dbReference>
<evidence type="ECO:0000256" key="5">
    <source>
        <dbReference type="ARBA" id="ARBA00023186"/>
    </source>
</evidence>
<evidence type="ECO:0000256" key="3">
    <source>
        <dbReference type="ARBA" id="ARBA00022771"/>
    </source>
</evidence>
<evidence type="ECO:0000256" key="2">
    <source>
        <dbReference type="ARBA" id="ARBA00022737"/>
    </source>
</evidence>
<reference evidence="10" key="1">
    <citation type="submission" date="2025-08" db="UniProtKB">
        <authorList>
            <consortium name="RefSeq"/>
        </authorList>
    </citation>
    <scope>IDENTIFICATION</scope>
    <source>
        <strain evidence="10">15085-1641.00</strain>
        <tissue evidence="10">Whole body</tissue>
    </source>
</reference>
<dbReference type="Gene3D" id="2.60.260.20">
    <property type="entry name" value="Urease metallochaperone UreE, N-terminal domain"/>
    <property type="match status" value="2"/>
</dbReference>
<dbReference type="CDD" id="cd10719">
    <property type="entry name" value="DnaJ_zf"/>
    <property type="match status" value="1"/>
</dbReference>
<dbReference type="InterPro" id="IPR002939">
    <property type="entry name" value="DnaJ_C"/>
</dbReference>
<organism evidence="9 10">
    <name type="scientific">Drosophila hydei</name>
    <name type="common">Fruit fly</name>
    <dbReference type="NCBI Taxonomy" id="7224"/>
    <lineage>
        <taxon>Eukaryota</taxon>
        <taxon>Metazoa</taxon>
        <taxon>Ecdysozoa</taxon>
        <taxon>Arthropoda</taxon>
        <taxon>Hexapoda</taxon>
        <taxon>Insecta</taxon>
        <taxon>Pterygota</taxon>
        <taxon>Neoptera</taxon>
        <taxon>Endopterygota</taxon>
        <taxon>Diptera</taxon>
        <taxon>Brachycera</taxon>
        <taxon>Muscomorpha</taxon>
        <taxon>Ephydroidea</taxon>
        <taxon>Drosophilidae</taxon>
        <taxon>Drosophila</taxon>
    </lineage>
</organism>
<dbReference type="PROSITE" id="PS00636">
    <property type="entry name" value="DNAJ_1"/>
    <property type="match status" value="1"/>
</dbReference>
<dbReference type="Proteomes" id="UP000504633">
    <property type="component" value="Unplaced"/>
</dbReference>
<dbReference type="InterPro" id="IPR051938">
    <property type="entry name" value="Apopto_cytoskel_mod"/>
</dbReference>
<feature type="domain" description="J" evidence="7">
    <location>
        <begin position="98"/>
        <end position="162"/>
    </location>
</feature>
<evidence type="ECO:0000313" key="10">
    <source>
        <dbReference type="RefSeq" id="XP_023161018.1"/>
    </source>
</evidence>
<accession>A0A6J1L9V7</accession>
<dbReference type="GO" id="GO:0051082">
    <property type="term" value="F:unfolded protein binding"/>
    <property type="evidence" value="ECO:0007669"/>
    <property type="project" value="InterPro"/>
</dbReference>
<dbReference type="PRINTS" id="PR00625">
    <property type="entry name" value="JDOMAIN"/>
</dbReference>
<evidence type="ECO:0000259" key="8">
    <source>
        <dbReference type="PROSITE" id="PS51188"/>
    </source>
</evidence>
<dbReference type="SUPFAM" id="SSF49493">
    <property type="entry name" value="HSP40/DnaJ peptide-binding domain"/>
    <property type="match status" value="1"/>
</dbReference>
<dbReference type="PROSITE" id="PS50076">
    <property type="entry name" value="DNAJ_2"/>
    <property type="match status" value="1"/>
</dbReference>
<dbReference type="Gene3D" id="2.10.230.10">
    <property type="entry name" value="Heat shock protein DnaJ, cysteine-rich domain"/>
    <property type="match status" value="1"/>
</dbReference>
<dbReference type="PANTHER" id="PTHR44145:SF3">
    <property type="entry name" value="DNAJ HOMOLOG SUBFAMILY A MEMBER 3, MITOCHONDRIAL"/>
    <property type="match status" value="1"/>
</dbReference>
<keyword evidence="4 6" id="KW-0862">Zinc</keyword>
<dbReference type="SUPFAM" id="SSF57938">
    <property type="entry name" value="DnaJ/Hsp40 cysteine-rich domain"/>
    <property type="match status" value="1"/>
</dbReference>
<proteinExistence type="predicted"/>
<dbReference type="PANTHER" id="PTHR44145">
    <property type="entry name" value="DNAJ HOMOLOG SUBFAMILY A MEMBER 3, MITOCHONDRIAL"/>
    <property type="match status" value="1"/>
</dbReference>
<dbReference type="GO" id="GO:0008270">
    <property type="term" value="F:zinc ion binding"/>
    <property type="evidence" value="ECO:0007669"/>
    <property type="project" value="UniProtKB-KW"/>
</dbReference>
<evidence type="ECO:0000256" key="1">
    <source>
        <dbReference type="ARBA" id="ARBA00022723"/>
    </source>
</evidence>
<dbReference type="GO" id="GO:0005739">
    <property type="term" value="C:mitochondrion"/>
    <property type="evidence" value="ECO:0007669"/>
    <property type="project" value="TreeGrafter"/>
</dbReference>
<dbReference type="InterPro" id="IPR001305">
    <property type="entry name" value="HSP_DnaJ_Cys-rich_dom"/>
</dbReference>
<dbReference type="CDD" id="cd10747">
    <property type="entry name" value="DnaJ_C"/>
    <property type="match status" value="1"/>
</dbReference>
<dbReference type="AlphaFoldDB" id="A0A6J1L9V7"/>
<sequence>MFRLNWHRCQVYFMNTLTVSFRRRSMQLLSIGCVPLRENNVVCYNSLWRRLVSQYQFRTKKSVYYPDRKSEMQRTTVSAKQMLAINPQHHQRGLPKDYYYRVLGVNRHATVQQIRSAFYALAKRYHPDSMHSEEKLRHFQELSNAYNILTDETKRLEYDQLGGIKDEKAFLAQAGNPMSIDLNSKKFETICQSSEDIKKLTGGEFDLPLTFLEATVGCKKRIALRYLRKCENCKGKSQLMANRDLGKEPCRRCNGTGTVSTKTSTFSSVNTCSQCKGKRYINRNDCDNCENRGFVTGTVEVLITVPSGSRTGDIITIDNPNTKQRVKYTLQVPTSDYFRRVGNDIHTDKFLNISEAILGGNFLVRGLYDNIELRVEAGTQSHTQVVLHNKGVRTRDGVGNHIITLKVRIPCNLSMKQRQLILALAQAEEPVFEFHKGSKNVKD</sequence>
<dbReference type="GO" id="GO:0006457">
    <property type="term" value="P:protein folding"/>
    <property type="evidence" value="ECO:0007669"/>
    <property type="project" value="InterPro"/>
</dbReference>
<dbReference type="GO" id="GO:0043066">
    <property type="term" value="P:negative regulation of apoptotic process"/>
    <property type="evidence" value="ECO:0007669"/>
    <property type="project" value="TreeGrafter"/>
</dbReference>
<feature type="domain" description="CR-type" evidence="8">
    <location>
        <begin position="217"/>
        <end position="298"/>
    </location>
</feature>
<dbReference type="Pfam" id="PF00226">
    <property type="entry name" value="DnaJ"/>
    <property type="match status" value="1"/>
</dbReference>
<keyword evidence="5" id="KW-0143">Chaperone</keyword>
<protein>
    <submittedName>
        <fullName evidence="10">DnaJ homolog subfamily A member 3, mitochondrial</fullName>
    </submittedName>
</protein>
<name>A0A6J1L9V7_DROHY</name>
<evidence type="ECO:0000313" key="9">
    <source>
        <dbReference type="Proteomes" id="UP000504633"/>
    </source>
</evidence>
<gene>
    <name evidence="10" type="primary">LOC111592825</name>
</gene>
<dbReference type="SUPFAM" id="SSF46565">
    <property type="entry name" value="Chaperone J-domain"/>
    <property type="match status" value="1"/>
</dbReference>
<dbReference type="GeneID" id="111592825"/>
<evidence type="ECO:0000256" key="6">
    <source>
        <dbReference type="PROSITE-ProRule" id="PRU00546"/>
    </source>
</evidence>
<dbReference type="InterPro" id="IPR018253">
    <property type="entry name" value="DnaJ_domain_CS"/>
</dbReference>
<dbReference type="OrthoDB" id="376357at2759"/>
<dbReference type="GO" id="GO:0007005">
    <property type="term" value="P:mitochondrion organization"/>
    <property type="evidence" value="ECO:0007669"/>
    <property type="project" value="TreeGrafter"/>
</dbReference>
<evidence type="ECO:0000259" key="7">
    <source>
        <dbReference type="PROSITE" id="PS50076"/>
    </source>
</evidence>
<keyword evidence="2" id="KW-0677">Repeat</keyword>
<dbReference type="OMA" id="QIRSAFY"/>
<keyword evidence="9" id="KW-1185">Reference proteome</keyword>
<dbReference type="RefSeq" id="XP_023161018.1">
    <property type="nucleotide sequence ID" value="XM_023305250.2"/>
</dbReference>
<dbReference type="InterPro" id="IPR001623">
    <property type="entry name" value="DnaJ_domain"/>
</dbReference>
<dbReference type="GO" id="GO:0031072">
    <property type="term" value="F:heat shock protein binding"/>
    <property type="evidence" value="ECO:0007669"/>
    <property type="project" value="InterPro"/>
</dbReference>
<dbReference type="PROSITE" id="PS51188">
    <property type="entry name" value="ZF_CR"/>
    <property type="match status" value="1"/>
</dbReference>
<keyword evidence="3 6" id="KW-0863">Zinc-finger</keyword>
<dbReference type="Gene3D" id="1.10.287.110">
    <property type="entry name" value="DnaJ domain"/>
    <property type="match status" value="1"/>
</dbReference>
<dbReference type="InterPro" id="IPR036410">
    <property type="entry name" value="HSP_DnaJ_Cys-rich_dom_sf"/>
</dbReference>
<keyword evidence="1 6" id="KW-0479">Metal-binding</keyword>